<dbReference type="RefSeq" id="WP_343993376.1">
    <property type="nucleotide sequence ID" value="NZ_BAAALG010000006.1"/>
</dbReference>
<keyword evidence="3" id="KW-1185">Reference proteome</keyword>
<evidence type="ECO:0000313" key="3">
    <source>
        <dbReference type="Proteomes" id="UP001501581"/>
    </source>
</evidence>
<proteinExistence type="predicted"/>
<sequence>MKIRISALALAAGVALASCGSDSESAATEGAAPRPSLDEAKAVVLDYFTKAFAGDPAACEHESQAFATELNELNATADCVERVEAVKEMIPEGEPFIDISRSTVAVEADGDGATAVVTHELEGFGGTYRMVVVGGVWRLDGEIGTHGDGGGSTGTDPVRVPEQEAEEIAAVFCLVEVGVTRNQVESWMGEAGEEQVDDDGQTELSWYVNQDSYTVWFDEQDQVASLSSSTPREVDACAQS</sequence>
<gene>
    <name evidence="2" type="ORF">GCM10009668_17270</name>
</gene>
<feature type="signal peptide" evidence="1">
    <location>
        <begin position="1"/>
        <end position="17"/>
    </location>
</feature>
<organism evidence="2 3">
    <name type="scientific">Nocardioides dubius</name>
    <dbReference type="NCBI Taxonomy" id="317019"/>
    <lineage>
        <taxon>Bacteria</taxon>
        <taxon>Bacillati</taxon>
        <taxon>Actinomycetota</taxon>
        <taxon>Actinomycetes</taxon>
        <taxon>Propionibacteriales</taxon>
        <taxon>Nocardioidaceae</taxon>
        <taxon>Nocardioides</taxon>
    </lineage>
</organism>
<feature type="chain" id="PRO_5045943846" description="Lipoprotein" evidence="1">
    <location>
        <begin position="18"/>
        <end position="240"/>
    </location>
</feature>
<protein>
    <recommendedName>
        <fullName evidence="4">Lipoprotein</fullName>
    </recommendedName>
</protein>
<keyword evidence="1" id="KW-0732">Signal</keyword>
<evidence type="ECO:0008006" key="4">
    <source>
        <dbReference type="Google" id="ProtNLM"/>
    </source>
</evidence>
<dbReference type="PROSITE" id="PS51257">
    <property type="entry name" value="PROKAR_LIPOPROTEIN"/>
    <property type="match status" value="1"/>
</dbReference>
<evidence type="ECO:0000256" key="1">
    <source>
        <dbReference type="SAM" id="SignalP"/>
    </source>
</evidence>
<comment type="caution">
    <text evidence="2">The sequence shown here is derived from an EMBL/GenBank/DDBJ whole genome shotgun (WGS) entry which is preliminary data.</text>
</comment>
<dbReference type="Proteomes" id="UP001501581">
    <property type="component" value="Unassembled WGS sequence"/>
</dbReference>
<name>A0ABN1TRT4_9ACTN</name>
<evidence type="ECO:0000313" key="2">
    <source>
        <dbReference type="EMBL" id="GAA1099997.1"/>
    </source>
</evidence>
<dbReference type="EMBL" id="BAAALG010000006">
    <property type="protein sequence ID" value="GAA1099997.1"/>
    <property type="molecule type" value="Genomic_DNA"/>
</dbReference>
<reference evidence="2 3" key="1">
    <citation type="journal article" date="2019" name="Int. J. Syst. Evol. Microbiol.">
        <title>The Global Catalogue of Microorganisms (GCM) 10K type strain sequencing project: providing services to taxonomists for standard genome sequencing and annotation.</title>
        <authorList>
            <consortium name="The Broad Institute Genomics Platform"/>
            <consortium name="The Broad Institute Genome Sequencing Center for Infectious Disease"/>
            <person name="Wu L."/>
            <person name="Ma J."/>
        </authorList>
    </citation>
    <scope>NUCLEOTIDE SEQUENCE [LARGE SCALE GENOMIC DNA]</scope>
    <source>
        <strain evidence="2 3">JCM 13008</strain>
    </source>
</reference>
<accession>A0ABN1TRT4</accession>